<feature type="compositionally biased region" description="Basic and acidic residues" evidence="1">
    <location>
        <begin position="47"/>
        <end position="56"/>
    </location>
</feature>
<protein>
    <recommendedName>
        <fullName evidence="5">Hydrophilin</fullName>
    </recommendedName>
</protein>
<organism evidence="3 4">
    <name type="scientific">Kuraishia capsulata CBS 1993</name>
    <dbReference type="NCBI Taxonomy" id="1382522"/>
    <lineage>
        <taxon>Eukaryota</taxon>
        <taxon>Fungi</taxon>
        <taxon>Dikarya</taxon>
        <taxon>Ascomycota</taxon>
        <taxon>Saccharomycotina</taxon>
        <taxon>Pichiomycetes</taxon>
        <taxon>Pichiales</taxon>
        <taxon>Pichiaceae</taxon>
        <taxon>Kuraishia</taxon>
    </lineage>
</organism>
<dbReference type="OrthoDB" id="4094978at2759"/>
<feature type="chain" id="PRO_5004880880" description="Hydrophilin" evidence="2">
    <location>
        <begin position="25"/>
        <end position="206"/>
    </location>
</feature>
<sequence>MRTSTLLAGAVAALSIGTMAEAAAKKDDNVVTVTVYGTSTTNTHKYGRFDKTKKSSESSSTGTHKYGRFDKTKKSREPSSTGTHKYGRFDKTKKSSESSSTGTHKYGRFDKTKKSSEPTSTGTHKYGRFDKTKKSRAPSSTGTHKYGRFDKTARASTTTVFVLQERGVSNASNITTASTDGANGLMSGSAFSLGAAAVAIGAVLII</sequence>
<feature type="region of interest" description="Disordered" evidence="1">
    <location>
        <begin position="42"/>
        <end position="149"/>
    </location>
</feature>
<evidence type="ECO:0000313" key="4">
    <source>
        <dbReference type="Proteomes" id="UP000019384"/>
    </source>
</evidence>
<gene>
    <name evidence="3" type="ORF">KUCA_T00004463001</name>
</gene>
<dbReference type="AlphaFoldDB" id="W6MX91"/>
<dbReference type="EMBL" id="HG793129">
    <property type="protein sequence ID" value="CDK28480.1"/>
    <property type="molecule type" value="Genomic_DNA"/>
</dbReference>
<evidence type="ECO:0000256" key="1">
    <source>
        <dbReference type="SAM" id="MobiDB-lite"/>
    </source>
</evidence>
<dbReference type="GeneID" id="34521858"/>
<evidence type="ECO:0000256" key="2">
    <source>
        <dbReference type="SAM" id="SignalP"/>
    </source>
</evidence>
<feature type="compositionally biased region" description="Basic and acidic residues" evidence="1">
    <location>
        <begin position="87"/>
        <end position="96"/>
    </location>
</feature>
<proteinExistence type="predicted"/>
<dbReference type="Proteomes" id="UP000019384">
    <property type="component" value="Unassembled WGS sequence"/>
</dbReference>
<feature type="signal peptide" evidence="2">
    <location>
        <begin position="1"/>
        <end position="24"/>
    </location>
</feature>
<feature type="compositionally biased region" description="Basic and acidic residues" evidence="1">
    <location>
        <begin position="107"/>
        <end position="116"/>
    </location>
</feature>
<keyword evidence="4" id="KW-1185">Reference proteome</keyword>
<dbReference type="STRING" id="1382522.W6MX91"/>
<name>W6MX91_9ASCO</name>
<reference evidence="3" key="2">
    <citation type="submission" date="2014-02" db="EMBL/GenBank/DDBJ databases">
        <title>Complete DNA sequence of /Kuraishia capsulata/ illustrates novel genomic features among budding yeasts (/Saccharomycotina/).</title>
        <authorList>
            <person name="Morales L."/>
            <person name="Noel B."/>
            <person name="Porcel B."/>
            <person name="Marcet-Houben M."/>
            <person name="Hullo M-F."/>
            <person name="Sacerdot C."/>
            <person name="Tekaia F."/>
            <person name="Leh-Louis V."/>
            <person name="Despons L."/>
            <person name="Khanna V."/>
            <person name="Aury J-M."/>
            <person name="Barbe V."/>
            <person name="Couloux A."/>
            <person name="Labadie K."/>
            <person name="Pelletier E."/>
            <person name="Souciet J-L."/>
            <person name="Boekhout T."/>
            <person name="Gabaldon T."/>
            <person name="Wincker P."/>
            <person name="Dujon B."/>
        </authorList>
    </citation>
    <scope>NUCLEOTIDE SEQUENCE</scope>
    <source>
        <strain evidence="3">CBS 1993</strain>
    </source>
</reference>
<accession>W6MX91</accession>
<reference evidence="3" key="1">
    <citation type="submission" date="2013-12" db="EMBL/GenBank/DDBJ databases">
        <authorList>
            <person name="Genoscope - CEA"/>
        </authorList>
    </citation>
    <scope>NUCLEOTIDE SEQUENCE</scope>
    <source>
        <strain evidence="3">CBS 1993</strain>
    </source>
</reference>
<keyword evidence="2" id="KW-0732">Signal</keyword>
<dbReference type="RefSeq" id="XP_022460470.1">
    <property type="nucleotide sequence ID" value="XM_022601200.1"/>
</dbReference>
<evidence type="ECO:0000313" key="3">
    <source>
        <dbReference type="EMBL" id="CDK28480.1"/>
    </source>
</evidence>
<dbReference type="HOGENOM" id="CLU_098355_0_0_1"/>
<feature type="compositionally biased region" description="Basic and acidic residues" evidence="1">
    <location>
        <begin position="67"/>
        <end position="77"/>
    </location>
</feature>
<evidence type="ECO:0008006" key="5">
    <source>
        <dbReference type="Google" id="ProtNLM"/>
    </source>
</evidence>